<dbReference type="AlphaFoldDB" id="A0A8J5FQB2"/>
<sequence>MNSHDWALVHKVKKMITDLPDLAIPPERCYIILETDGCMEGWGGPWVPTKKDLLLLTHIEEALLQIKAKPNMKAPITLRALSPPRTIHRIGLLRT</sequence>
<comment type="caution">
    <text evidence="1">The sequence shown here is derived from an EMBL/GenBank/DDBJ whole genome shotgun (WGS) entry which is preliminary data.</text>
</comment>
<protein>
    <submittedName>
        <fullName evidence="1">Uncharacterized protein</fullName>
    </submittedName>
</protein>
<keyword evidence="2" id="KW-1185">Reference proteome</keyword>
<gene>
    <name evidence="1" type="ORF">ZIOFF_048846</name>
</gene>
<reference evidence="1 2" key="1">
    <citation type="submission" date="2020-08" db="EMBL/GenBank/DDBJ databases">
        <title>Plant Genome Project.</title>
        <authorList>
            <person name="Zhang R.-G."/>
        </authorList>
    </citation>
    <scope>NUCLEOTIDE SEQUENCE [LARGE SCALE GENOMIC DNA]</scope>
    <source>
        <tissue evidence="1">Rhizome</tissue>
    </source>
</reference>
<dbReference type="Proteomes" id="UP000734854">
    <property type="component" value="Unassembled WGS sequence"/>
</dbReference>
<organism evidence="1 2">
    <name type="scientific">Zingiber officinale</name>
    <name type="common">Ginger</name>
    <name type="synonym">Amomum zingiber</name>
    <dbReference type="NCBI Taxonomy" id="94328"/>
    <lineage>
        <taxon>Eukaryota</taxon>
        <taxon>Viridiplantae</taxon>
        <taxon>Streptophyta</taxon>
        <taxon>Embryophyta</taxon>
        <taxon>Tracheophyta</taxon>
        <taxon>Spermatophyta</taxon>
        <taxon>Magnoliopsida</taxon>
        <taxon>Liliopsida</taxon>
        <taxon>Zingiberales</taxon>
        <taxon>Zingiberaceae</taxon>
        <taxon>Zingiber</taxon>
    </lineage>
</organism>
<evidence type="ECO:0000313" key="1">
    <source>
        <dbReference type="EMBL" id="KAG6493843.1"/>
    </source>
</evidence>
<name>A0A8J5FQB2_ZINOF</name>
<evidence type="ECO:0000313" key="2">
    <source>
        <dbReference type="Proteomes" id="UP000734854"/>
    </source>
</evidence>
<accession>A0A8J5FQB2</accession>
<proteinExistence type="predicted"/>
<dbReference type="EMBL" id="JACMSC010000013">
    <property type="protein sequence ID" value="KAG6493843.1"/>
    <property type="molecule type" value="Genomic_DNA"/>
</dbReference>